<sequence>MLYQFIRKTIFWLATAILLSFLVKDAFSNMSGSWLAGTLLLLPTGTLLLGIKWSLKFDSFKRIIRLLLSGILSLNLAYLVIAFVYWYFLNFNPNYFEKSIINPILLWVIMGFFVGLYFFLFQKQRSEEEEGEKTISFFSERKITTVQIKDILMVESLSDHTSVRLSNGQSLKNSIKISEWENRLPNFLRVHRSFLINPTFAIYKGNEIEMDGKQLVPISRKFKEITRRHFLES</sequence>
<evidence type="ECO:0000313" key="4">
    <source>
        <dbReference type="Proteomes" id="UP000249610"/>
    </source>
</evidence>
<reference evidence="3 4" key="1">
    <citation type="submission" date="2018-06" db="EMBL/GenBank/DDBJ databases">
        <title>Genomic Encyclopedia of Archaeal and Bacterial Type Strains, Phase II (KMG-II): from individual species to whole genera.</title>
        <authorList>
            <person name="Goeker M."/>
        </authorList>
    </citation>
    <scope>NUCLEOTIDE SEQUENCE [LARGE SCALE GENOMIC DNA]</scope>
    <source>
        <strain evidence="3 4">DSM 23446</strain>
    </source>
</reference>
<proteinExistence type="predicted"/>
<keyword evidence="1" id="KW-0812">Transmembrane</keyword>
<keyword evidence="1" id="KW-1133">Transmembrane helix</keyword>
<evidence type="ECO:0000259" key="2">
    <source>
        <dbReference type="PROSITE" id="PS50930"/>
    </source>
</evidence>
<name>A0A327NWI6_9BACT</name>
<evidence type="ECO:0000256" key="1">
    <source>
        <dbReference type="SAM" id="Phobius"/>
    </source>
</evidence>
<gene>
    <name evidence="3" type="ORF">LV83_03993</name>
</gene>
<dbReference type="Pfam" id="PF04397">
    <property type="entry name" value="LytTR"/>
    <property type="match status" value="1"/>
</dbReference>
<evidence type="ECO:0000313" key="3">
    <source>
        <dbReference type="EMBL" id="RAI84370.1"/>
    </source>
</evidence>
<dbReference type="PROSITE" id="PS50930">
    <property type="entry name" value="HTH_LYTTR"/>
    <property type="match status" value="1"/>
</dbReference>
<dbReference type="EMBL" id="QLLK01000017">
    <property type="protein sequence ID" value="RAI84370.1"/>
    <property type="molecule type" value="Genomic_DNA"/>
</dbReference>
<dbReference type="OrthoDB" id="9781059at2"/>
<keyword evidence="1" id="KW-0472">Membrane</keyword>
<dbReference type="GO" id="GO:0003677">
    <property type="term" value="F:DNA binding"/>
    <property type="evidence" value="ECO:0007669"/>
    <property type="project" value="UniProtKB-KW"/>
</dbReference>
<accession>A0A327NWI6</accession>
<feature type="transmembrane region" description="Helical" evidence="1">
    <location>
        <begin position="63"/>
        <end position="88"/>
    </location>
</feature>
<feature type="domain" description="HTH LytTR-type" evidence="2">
    <location>
        <begin position="135"/>
        <end position="197"/>
    </location>
</feature>
<comment type="caution">
    <text evidence="3">The sequence shown here is derived from an EMBL/GenBank/DDBJ whole genome shotgun (WGS) entry which is preliminary data.</text>
</comment>
<dbReference type="RefSeq" id="WP_111613299.1">
    <property type="nucleotide sequence ID" value="NZ_QLLK01000017.1"/>
</dbReference>
<protein>
    <submittedName>
        <fullName evidence="3">LytTr DNA-binding domain-containing protein</fullName>
    </submittedName>
</protein>
<dbReference type="Gene3D" id="2.40.50.1020">
    <property type="entry name" value="LytTr DNA-binding domain"/>
    <property type="match status" value="1"/>
</dbReference>
<keyword evidence="3" id="KW-0238">DNA-binding</keyword>
<dbReference type="Proteomes" id="UP000249610">
    <property type="component" value="Unassembled WGS sequence"/>
</dbReference>
<feature type="transmembrane region" description="Helical" evidence="1">
    <location>
        <begin position="9"/>
        <end position="27"/>
    </location>
</feature>
<dbReference type="AlphaFoldDB" id="A0A327NWI6"/>
<dbReference type="InterPro" id="IPR007492">
    <property type="entry name" value="LytTR_DNA-bd_dom"/>
</dbReference>
<dbReference type="SMART" id="SM00850">
    <property type="entry name" value="LytTR"/>
    <property type="match status" value="1"/>
</dbReference>
<organism evidence="3 4">
    <name type="scientific">Algoriphagus yeomjeoni</name>
    <dbReference type="NCBI Taxonomy" id="291403"/>
    <lineage>
        <taxon>Bacteria</taxon>
        <taxon>Pseudomonadati</taxon>
        <taxon>Bacteroidota</taxon>
        <taxon>Cytophagia</taxon>
        <taxon>Cytophagales</taxon>
        <taxon>Cyclobacteriaceae</taxon>
        <taxon>Algoriphagus</taxon>
    </lineage>
</organism>
<feature type="transmembrane region" description="Helical" evidence="1">
    <location>
        <begin position="100"/>
        <end position="120"/>
    </location>
</feature>
<feature type="transmembrane region" description="Helical" evidence="1">
    <location>
        <begin position="33"/>
        <end position="51"/>
    </location>
</feature>
<keyword evidence="4" id="KW-1185">Reference proteome</keyword>